<dbReference type="Proteomes" id="UP000284403">
    <property type="component" value="Unassembled WGS sequence"/>
</dbReference>
<protein>
    <submittedName>
        <fullName evidence="2">Uncharacterized protein</fullName>
    </submittedName>
</protein>
<evidence type="ECO:0000313" key="2">
    <source>
        <dbReference type="EMBL" id="RNE95117.1"/>
    </source>
</evidence>
<proteinExistence type="predicted"/>
<evidence type="ECO:0000313" key="3">
    <source>
        <dbReference type="Proteomes" id="UP000284403"/>
    </source>
</evidence>
<dbReference type="GeneID" id="40323783"/>
<dbReference type="AlphaFoldDB" id="A0A3R7N255"/>
<reference evidence="2 3" key="1">
    <citation type="journal article" date="2018" name="BMC Genomics">
        <title>Genomic comparison of Trypanosoma conorhini and Trypanosoma rangeli to Trypanosoma cruzi strains of high and low virulence.</title>
        <authorList>
            <person name="Bradwell K.R."/>
            <person name="Koparde V.N."/>
            <person name="Matveyev A.V."/>
            <person name="Serrano M.G."/>
            <person name="Alves J.M."/>
            <person name="Parikh H."/>
            <person name="Huang B."/>
            <person name="Lee V."/>
            <person name="Espinosa-Alvarez O."/>
            <person name="Ortiz P.A."/>
            <person name="Costa-Martins A.G."/>
            <person name="Teixeira M.M."/>
            <person name="Buck G.A."/>
        </authorList>
    </citation>
    <scope>NUCLEOTIDE SEQUENCE [LARGE SCALE GENOMIC DNA]</scope>
    <source>
        <strain evidence="2 3">025E</strain>
    </source>
</reference>
<evidence type="ECO:0000256" key="1">
    <source>
        <dbReference type="SAM" id="MobiDB-lite"/>
    </source>
</evidence>
<feature type="region of interest" description="Disordered" evidence="1">
    <location>
        <begin position="93"/>
        <end position="118"/>
    </location>
</feature>
<organism evidence="2 3">
    <name type="scientific">Trypanosoma conorhini</name>
    <dbReference type="NCBI Taxonomy" id="83891"/>
    <lineage>
        <taxon>Eukaryota</taxon>
        <taxon>Discoba</taxon>
        <taxon>Euglenozoa</taxon>
        <taxon>Kinetoplastea</taxon>
        <taxon>Metakinetoplastina</taxon>
        <taxon>Trypanosomatida</taxon>
        <taxon>Trypanosomatidae</taxon>
        <taxon>Trypanosoma</taxon>
    </lineage>
</organism>
<name>A0A3R7N255_9TRYP</name>
<dbReference type="EMBL" id="MKKU01001520">
    <property type="protein sequence ID" value="RNE95117.1"/>
    <property type="molecule type" value="Genomic_DNA"/>
</dbReference>
<comment type="caution">
    <text evidence="2">The sequence shown here is derived from an EMBL/GenBank/DDBJ whole genome shotgun (WGS) entry which is preliminary data.</text>
</comment>
<accession>A0A3R7N255</accession>
<keyword evidence="3" id="KW-1185">Reference proteome</keyword>
<gene>
    <name evidence="2" type="ORF">Tco025E_10172</name>
</gene>
<sequence length="118" mass="12890">MHAIPAKTRPGDLGADWLLWQILVPRFLRGAPCGVRAAARRRCLGGGACWILLLFFPCGNGTFHFYWGMTRPLSGAATRHFAKNAASQEPVACGVPEAQPNGRARRRHAKELVGRAVE</sequence>
<dbReference type="RefSeq" id="XP_029222935.1">
    <property type="nucleotide sequence ID" value="XM_029376957.1"/>
</dbReference>